<dbReference type="Proteomes" id="UP000000483">
    <property type="component" value="Chromosome"/>
</dbReference>
<reference evidence="2" key="2">
    <citation type="submission" date="2011-03" db="EMBL/GenBank/DDBJ databases">
        <title>The complete genome of Desulfobacca acetoxidans DSM 11109.</title>
        <authorList>
            <consortium name="US DOE Joint Genome Institute (JGI-PGF)"/>
            <person name="Lucas S."/>
            <person name="Copeland A."/>
            <person name="Lapidus A."/>
            <person name="Bruce D."/>
            <person name="Goodwin L."/>
            <person name="Pitluck S."/>
            <person name="Peters L."/>
            <person name="Kyrpides N."/>
            <person name="Mavromatis K."/>
            <person name="Ivanova N."/>
            <person name="Ovchinnikova G."/>
            <person name="Teshima H."/>
            <person name="Detter J.C."/>
            <person name="Han C."/>
            <person name="Land M."/>
            <person name="Hauser L."/>
            <person name="Markowitz V."/>
            <person name="Cheng J.-F."/>
            <person name="Hugenholtz P."/>
            <person name="Woyke T."/>
            <person name="Wu D."/>
            <person name="Spring S."/>
            <person name="Schueler E."/>
            <person name="Brambilla E."/>
            <person name="Klenk H.-P."/>
            <person name="Eisen J.A."/>
        </authorList>
    </citation>
    <scope>NUCLEOTIDE SEQUENCE [LARGE SCALE GENOMIC DNA]</scope>
    <source>
        <strain evidence="2">ATCC 700848 / DSM 11109 / ASRB2</strain>
    </source>
</reference>
<evidence type="ECO:0000313" key="1">
    <source>
        <dbReference type="EMBL" id="AEB08556.1"/>
    </source>
</evidence>
<protein>
    <recommendedName>
        <fullName evidence="3">Rap1a immunity protein domain-containing protein</fullName>
    </recommendedName>
</protein>
<keyword evidence="2" id="KW-1185">Reference proteome</keyword>
<evidence type="ECO:0008006" key="3">
    <source>
        <dbReference type="Google" id="ProtNLM"/>
    </source>
</evidence>
<dbReference type="HOGENOM" id="CLU_1977905_0_0_7"/>
<dbReference type="RefSeq" id="WP_013705669.1">
    <property type="nucleotide sequence ID" value="NC_015388.1"/>
</dbReference>
<name>F2NGE3_DESAR</name>
<dbReference type="OrthoDB" id="6889413at2"/>
<organism evidence="1 2">
    <name type="scientific">Desulfobacca acetoxidans (strain ATCC 700848 / DSM 11109 / ASRB2)</name>
    <dbReference type="NCBI Taxonomy" id="880072"/>
    <lineage>
        <taxon>Bacteria</taxon>
        <taxon>Pseudomonadati</taxon>
        <taxon>Thermodesulfobacteriota</taxon>
        <taxon>Desulfobaccia</taxon>
        <taxon>Desulfobaccales</taxon>
        <taxon>Desulfobaccaceae</taxon>
        <taxon>Desulfobacca</taxon>
    </lineage>
</organism>
<gene>
    <name evidence="1" type="ordered locus">Desac_0674</name>
</gene>
<proteinExistence type="predicted"/>
<reference evidence="1 2" key="1">
    <citation type="journal article" date="2011" name="Stand. Genomic Sci.">
        <title>Complete genome sequence of the acetate-degrading sulfate reducer Desulfobacca acetoxidans type strain (ASRB2).</title>
        <authorList>
            <person name="Goker M."/>
            <person name="Teshima H."/>
            <person name="Lapidus A."/>
            <person name="Nolan M."/>
            <person name="Lucas S."/>
            <person name="Hammon N."/>
            <person name="Deshpande S."/>
            <person name="Cheng J.F."/>
            <person name="Tapia R."/>
            <person name="Han C."/>
            <person name="Goodwin L."/>
            <person name="Pitluck S."/>
            <person name="Huntemann M."/>
            <person name="Liolios K."/>
            <person name="Ivanova N."/>
            <person name="Pagani I."/>
            <person name="Mavromatis K."/>
            <person name="Ovchinikova G."/>
            <person name="Pati A."/>
            <person name="Chen A."/>
            <person name="Palaniappan K."/>
            <person name="Land M."/>
            <person name="Hauser L."/>
            <person name="Brambilla E.M."/>
            <person name="Rohde M."/>
            <person name="Spring S."/>
            <person name="Detter J.C."/>
            <person name="Woyke T."/>
            <person name="Bristow J."/>
            <person name="Eisen J.A."/>
            <person name="Markowitz V."/>
            <person name="Hugenholtz P."/>
            <person name="Kyrpides N.C."/>
            <person name="Klenk H.P."/>
        </authorList>
    </citation>
    <scope>NUCLEOTIDE SEQUENCE [LARGE SCALE GENOMIC DNA]</scope>
    <source>
        <strain evidence="2">ATCC 700848 / DSM 11109 / ASRB2</strain>
    </source>
</reference>
<evidence type="ECO:0000313" key="2">
    <source>
        <dbReference type="Proteomes" id="UP000000483"/>
    </source>
</evidence>
<dbReference type="AlphaFoldDB" id="F2NGE3"/>
<sequence length="126" mass="14146">MHRVNSFRLFVLSCLVLVLIVVFPGWAAEQAFILDGTLWQDLSYDARITYVKGVCNMADFECQIGGAGRGFCVAKMLVEELKAKAVGDVVKDIDQYYQENPEKIKTSVLEVMVRRATKLCPPEPTK</sequence>
<dbReference type="KEGG" id="dao:Desac_0674"/>
<dbReference type="STRING" id="880072.Desac_0674"/>
<dbReference type="EMBL" id="CP002629">
    <property type="protein sequence ID" value="AEB08556.1"/>
    <property type="molecule type" value="Genomic_DNA"/>
</dbReference>
<accession>F2NGE3</accession>